<reference evidence="2 3" key="1">
    <citation type="submission" date="2021-07" db="EMBL/GenBank/DDBJ databases">
        <title>Whole Genome Sequence of Nocardia Iowensis.</title>
        <authorList>
            <person name="Lamm A."/>
            <person name="Collins-Fairclough A.M."/>
            <person name="Bunk B."/>
            <person name="Sproer C."/>
        </authorList>
    </citation>
    <scope>NUCLEOTIDE SEQUENCE [LARGE SCALE GENOMIC DNA]</scope>
    <source>
        <strain evidence="2 3">NRRL 5646</strain>
    </source>
</reference>
<gene>
    <name evidence="2" type="ORF">KV110_35460</name>
</gene>
<sequence length="187" mass="20938">MKLDLAKTDKHYNDAPTEPTLRTFDTYGYLTVTGSGAPAGPEYTSAVETLYRAAYGAKKIAKSAGHDFVVPKLEGLWWVESDEPPLTVPREQWHWKLMIRMPDVVTADMVRGATFERITEGDAVQVLHVGPYATEPETLARMDAFMSAHGLTMNGRHHEIYLSDPRRSAAATTKTILRHPARRLTEK</sequence>
<proteinExistence type="predicted"/>
<dbReference type="RefSeq" id="WP_218471498.1">
    <property type="nucleotide sequence ID" value="NZ_BAABJN010000006.1"/>
</dbReference>
<keyword evidence="3" id="KW-1185">Reference proteome</keyword>
<dbReference type="Pfam" id="PF06445">
    <property type="entry name" value="GyrI-like"/>
    <property type="match status" value="1"/>
</dbReference>
<dbReference type="EMBL" id="CP078145">
    <property type="protein sequence ID" value="QXN90630.1"/>
    <property type="molecule type" value="Genomic_DNA"/>
</dbReference>
<dbReference type="InterPro" id="IPR029442">
    <property type="entry name" value="GyrI-like"/>
</dbReference>
<protein>
    <submittedName>
        <fullName evidence="2">GyrI-like domain-containing protein</fullName>
    </submittedName>
</protein>
<name>A0ABX8RQC3_NOCIO</name>
<evidence type="ECO:0000313" key="2">
    <source>
        <dbReference type="EMBL" id="QXN90630.1"/>
    </source>
</evidence>
<feature type="domain" description="GyrI-like small molecule binding" evidence="1">
    <location>
        <begin position="21"/>
        <end position="178"/>
    </location>
</feature>
<evidence type="ECO:0000313" key="3">
    <source>
        <dbReference type="Proteomes" id="UP000694257"/>
    </source>
</evidence>
<organism evidence="2 3">
    <name type="scientific">Nocardia iowensis</name>
    <dbReference type="NCBI Taxonomy" id="204891"/>
    <lineage>
        <taxon>Bacteria</taxon>
        <taxon>Bacillati</taxon>
        <taxon>Actinomycetota</taxon>
        <taxon>Actinomycetes</taxon>
        <taxon>Mycobacteriales</taxon>
        <taxon>Nocardiaceae</taxon>
        <taxon>Nocardia</taxon>
    </lineage>
</organism>
<evidence type="ECO:0000259" key="1">
    <source>
        <dbReference type="Pfam" id="PF06445"/>
    </source>
</evidence>
<dbReference type="Proteomes" id="UP000694257">
    <property type="component" value="Chromosome"/>
</dbReference>
<accession>A0ABX8RQC3</accession>